<keyword evidence="6" id="KW-0456">Lyase</keyword>
<gene>
    <name evidence="9" type="ORF">D9Q81_04315</name>
</gene>
<protein>
    <recommendedName>
        <fullName evidence="11">Adenosylmethionine decarboxylase</fullName>
    </recommendedName>
</protein>
<dbReference type="InterPro" id="IPR042284">
    <property type="entry name" value="AdoMetDC_N"/>
</dbReference>
<dbReference type="EMBL" id="RCOR01000022">
    <property type="protein sequence ID" value="RSN69023.1"/>
    <property type="molecule type" value="Genomic_DNA"/>
</dbReference>
<name>A0A3R9QQW8_9CREN</name>
<keyword evidence="5" id="KW-0865">Zymogen</keyword>
<evidence type="ECO:0000256" key="4">
    <source>
        <dbReference type="ARBA" id="ARBA00023115"/>
    </source>
</evidence>
<comment type="caution">
    <text evidence="9">The sequence shown here is derived from an EMBL/GenBank/DDBJ whole genome shotgun (WGS) entry which is preliminary data.</text>
</comment>
<organism evidence="9 10">
    <name type="scientific">Candidatus Korarchaeum cryptofilum</name>
    <dbReference type="NCBI Taxonomy" id="498846"/>
    <lineage>
        <taxon>Archaea</taxon>
        <taxon>Thermoproteota</taxon>
        <taxon>Candidatus Korarchaeia</taxon>
        <taxon>Candidatus Korarchaeales</taxon>
        <taxon>Candidatus Korarchaeaceae</taxon>
        <taxon>Candidatus Korarchaeum</taxon>
    </lineage>
</organism>
<keyword evidence="7" id="KW-0704">Schiff base</keyword>
<dbReference type="PANTHER" id="PTHR33866">
    <property type="entry name" value="S-ADENOSYLMETHIONINE DECARBOXYLASE PROENZYME"/>
    <property type="match status" value="1"/>
</dbReference>
<dbReference type="Gene3D" id="3.30.160.750">
    <property type="match status" value="1"/>
</dbReference>
<comment type="cofactor">
    <cofactor evidence="1">
        <name>pyruvate</name>
        <dbReference type="ChEBI" id="CHEBI:15361"/>
    </cofactor>
</comment>
<evidence type="ECO:0000256" key="6">
    <source>
        <dbReference type="ARBA" id="ARBA00023239"/>
    </source>
</evidence>
<proteinExistence type="predicted"/>
<dbReference type="InterPro" id="IPR016067">
    <property type="entry name" value="S-AdoMet_deCO2ase_core"/>
</dbReference>
<dbReference type="PANTHER" id="PTHR33866:SF2">
    <property type="entry name" value="S-ADENOSYLMETHIONINE DECARBOXYLASE PROENZYME"/>
    <property type="match status" value="1"/>
</dbReference>
<accession>A0A3R9QQW8</accession>
<evidence type="ECO:0000256" key="3">
    <source>
        <dbReference type="ARBA" id="ARBA00022813"/>
    </source>
</evidence>
<keyword evidence="4" id="KW-0620">Polyamine biosynthesis</keyword>
<evidence type="ECO:0000256" key="1">
    <source>
        <dbReference type="ARBA" id="ARBA00001928"/>
    </source>
</evidence>
<evidence type="ECO:0000313" key="10">
    <source>
        <dbReference type="Proteomes" id="UP000278149"/>
    </source>
</evidence>
<evidence type="ECO:0000256" key="8">
    <source>
        <dbReference type="ARBA" id="ARBA00023317"/>
    </source>
</evidence>
<dbReference type="RefSeq" id="WP_125741533.1">
    <property type="nucleotide sequence ID" value="NZ_RCOR01000022.1"/>
</dbReference>
<evidence type="ECO:0000256" key="5">
    <source>
        <dbReference type="ARBA" id="ARBA00023145"/>
    </source>
</evidence>
<dbReference type="AlphaFoldDB" id="A0A3R9QQW8"/>
<dbReference type="Gene3D" id="3.30.360.110">
    <property type="entry name" value="S-adenosylmethionine decarboxylase domain"/>
    <property type="match status" value="1"/>
</dbReference>
<dbReference type="GO" id="GO:0008295">
    <property type="term" value="P:spermidine biosynthetic process"/>
    <property type="evidence" value="ECO:0007669"/>
    <property type="project" value="InterPro"/>
</dbReference>
<evidence type="ECO:0000256" key="2">
    <source>
        <dbReference type="ARBA" id="ARBA00022793"/>
    </source>
</evidence>
<evidence type="ECO:0008006" key="11">
    <source>
        <dbReference type="Google" id="ProtNLM"/>
    </source>
</evidence>
<dbReference type="GO" id="GO:0004014">
    <property type="term" value="F:adenosylmethionine decarboxylase activity"/>
    <property type="evidence" value="ECO:0007669"/>
    <property type="project" value="InterPro"/>
</dbReference>
<dbReference type="InterPro" id="IPR042286">
    <property type="entry name" value="AdoMetDC_C"/>
</dbReference>
<evidence type="ECO:0000256" key="7">
    <source>
        <dbReference type="ARBA" id="ARBA00023270"/>
    </source>
</evidence>
<sequence length="122" mass="13965">MSSEIRPKETQVIAELYDVAEKDFLDSPELMKKLLQDAADKSGVKVLHIHVHEFEPYGVSGFLMTDKGYVAIHTWPEHSYATINIVSFSEPSWSWDMYKIMVKFLKPGQQSAVEIKSGLDFR</sequence>
<dbReference type="Pfam" id="PF02675">
    <property type="entry name" value="AdoMet_dc"/>
    <property type="match status" value="1"/>
</dbReference>
<dbReference type="Proteomes" id="UP000278149">
    <property type="component" value="Unassembled WGS sequence"/>
</dbReference>
<keyword evidence="3" id="KW-0068">Autocatalytic cleavage</keyword>
<keyword evidence="8" id="KW-0670">Pyruvate</keyword>
<keyword evidence="2" id="KW-0210">Decarboxylase</keyword>
<dbReference type="InterPro" id="IPR003826">
    <property type="entry name" value="AdoMetDC_fam_prok"/>
</dbReference>
<reference evidence="9 10" key="1">
    <citation type="submission" date="2018-10" db="EMBL/GenBank/DDBJ databases">
        <title>Co-occurring genomic capacity for anaerobic methane metabolism and dissimilatory sulfite reduction discovered in the Korarchaeota.</title>
        <authorList>
            <person name="Mckay L.J."/>
            <person name="Dlakic M."/>
            <person name="Fields M.W."/>
            <person name="Delmont T.O."/>
            <person name="Eren A.M."/>
            <person name="Jay Z.J."/>
            <person name="Klingelsmith K.B."/>
            <person name="Rusch D.B."/>
            <person name="Inskeep W.P."/>
        </authorList>
    </citation>
    <scope>NUCLEOTIDE SEQUENCE [LARGE SCALE GENOMIC DNA]</scope>
    <source>
        <strain evidence="9 10">WS</strain>
    </source>
</reference>
<dbReference type="GO" id="GO:0005829">
    <property type="term" value="C:cytosol"/>
    <property type="evidence" value="ECO:0007669"/>
    <property type="project" value="TreeGrafter"/>
</dbReference>
<evidence type="ECO:0000313" key="9">
    <source>
        <dbReference type="EMBL" id="RSN69023.1"/>
    </source>
</evidence>
<dbReference type="SUPFAM" id="SSF56276">
    <property type="entry name" value="S-adenosylmethionine decarboxylase"/>
    <property type="match status" value="1"/>
</dbReference>